<protein>
    <submittedName>
        <fullName evidence="9">Isoleucine--tRNA ligase</fullName>
        <ecNumber evidence="9">6.1.1.5</ecNumber>
    </submittedName>
</protein>
<evidence type="ECO:0000256" key="5">
    <source>
        <dbReference type="ARBA" id="ARBA00022917"/>
    </source>
</evidence>
<keyword evidence="6" id="KW-0030">Aminoacyl-tRNA synthetase</keyword>
<dbReference type="Gene3D" id="3.40.50.620">
    <property type="entry name" value="HUPs"/>
    <property type="match status" value="1"/>
</dbReference>
<organism evidence="9 10">
    <name type="scientific">Weissella viridescens</name>
    <name type="common">Lactobacillus viridescens</name>
    <dbReference type="NCBI Taxonomy" id="1629"/>
    <lineage>
        <taxon>Bacteria</taxon>
        <taxon>Bacillati</taxon>
        <taxon>Bacillota</taxon>
        <taxon>Bacilli</taxon>
        <taxon>Lactobacillales</taxon>
        <taxon>Lactobacillaceae</taxon>
        <taxon>Weissella</taxon>
    </lineage>
</organism>
<dbReference type="InterPro" id="IPR002300">
    <property type="entry name" value="aa-tRNA-synth_Ia"/>
</dbReference>
<dbReference type="GO" id="GO:0005524">
    <property type="term" value="F:ATP binding"/>
    <property type="evidence" value="ECO:0007669"/>
    <property type="project" value="UniProtKB-KW"/>
</dbReference>
<sequence>MKKLEENDALIKAEDITHSYPFDWRTKKPVIFRAVPQWFASIEPIRQEILDSLDDVNFQPEWGTSALQT</sequence>
<reference evidence="9 10" key="1">
    <citation type="submission" date="2018-06" db="EMBL/GenBank/DDBJ databases">
        <authorList>
            <consortium name="Pathogen Informatics"/>
            <person name="Doyle S."/>
        </authorList>
    </citation>
    <scope>NUCLEOTIDE SEQUENCE [LARGE SCALE GENOMIC DNA]</scope>
    <source>
        <strain evidence="9 10">NCTC13645</strain>
    </source>
</reference>
<dbReference type="SUPFAM" id="SSF52374">
    <property type="entry name" value="Nucleotidylyl transferase"/>
    <property type="match status" value="1"/>
</dbReference>
<evidence type="ECO:0000313" key="9">
    <source>
        <dbReference type="EMBL" id="SUP61206.1"/>
    </source>
</evidence>
<dbReference type="Pfam" id="PF00133">
    <property type="entry name" value="tRNA-synt_1"/>
    <property type="match status" value="1"/>
</dbReference>
<evidence type="ECO:0000313" key="10">
    <source>
        <dbReference type="Proteomes" id="UP000254621"/>
    </source>
</evidence>
<evidence type="ECO:0000256" key="4">
    <source>
        <dbReference type="ARBA" id="ARBA00022840"/>
    </source>
</evidence>
<evidence type="ECO:0000256" key="1">
    <source>
        <dbReference type="ARBA" id="ARBA00006887"/>
    </source>
</evidence>
<dbReference type="Proteomes" id="UP000254621">
    <property type="component" value="Unassembled WGS sequence"/>
</dbReference>
<feature type="domain" description="Aminoacyl-tRNA synthetase class Ia" evidence="8">
    <location>
        <begin position="27"/>
        <end position="65"/>
    </location>
</feature>
<dbReference type="InterPro" id="IPR050081">
    <property type="entry name" value="Ile-tRNA_ligase"/>
</dbReference>
<dbReference type="EC" id="6.1.1.5" evidence="9"/>
<evidence type="ECO:0000256" key="6">
    <source>
        <dbReference type="ARBA" id="ARBA00023146"/>
    </source>
</evidence>
<keyword evidence="4" id="KW-0067">ATP-binding</keyword>
<dbReference type="EMBL" id="UHIV01000006">
    <property type="protein sequence ID" value="SUP61206.1"/>
    <property type="molecule type" value="Genomic_DNA"/>
</dbReference>
<keyword evidence="3" id="KW-0547">Nucleotide-binding</keyword>
<keyword evidence="5" id="KW-0648">Protein biosynthesis</keyword>
<evidence type="ECO:0000256" key="3">
    <source>
        <dbReference type="ARBA" id="ARBA00022741"/>
    </source>
</evidence>
<dbReference type="GO" id="GO:0006428">
    <property type="term" value="P:isoleucyl-tRNA aminoacylation"/>
    <property type="evidence" value="ECO:0007669"/>
    <property type="project" value="TreeGrafter"/>
</dbReference>
<comment type="catalytic activity">
    <reaction evidence="7">
        <text>tRNA(Ile) + L-isoleucine + ATP = L-isoleucyl-tRNA(Ile) + AMP + diphosphate</text>
        <dbReference type="Rhea" id="RHEA:11060"/>
        <dbReference type="Rhea" id="RHEA-COMP:9666"/>
        <dbReference type="Rhea" id="RHEA-COMP:9695"/>
        <dbReference type="ChEBI" id="CHEBI:30616"/>
        <dbReference type="ChEBI" id="CHEBI:33019"/>
        <dbReference type="ChEBI" id="CHEBI:58045"/>
        <dbReference type="ChEBI" id="CHEBI:78442"/>
        <dbReference type="ChEBI" id="CHEBI:78528"/>
        <dbReference type="ChEBI" id="CHEBI:456215"/>
        <dbReference type="EC" id="6.1.1.5"/>
    </reaction>
</comment>
<comment type="similarity">
    <text evidence="1">Belongs to the class-I aminoacyl-tRNA synthetase family. IleS type 1 subfamily.</text>
</comment>
<dbReference type="PANTHER" id="PTHR42765:SF1">
    <property type="entry name" value="ISOLEUCINE--TRNA LIGASE, MITOCHONDRIAL"/>
    <property type="match status" value="1"/>
</dbReference>
<accession>A0A380P7N6</accession>
<dbReference type="GO" id="GO:0004822">
    <property type="term" value="F:isoleucine-tRNA ligase activity"/>
    <property type="evidence" value="ECO:0007669"/>
    <property type="project" value="UniProtKB-EC"/>
</dbReference>
<keyword evidence="2 9" id="KW-0436">Ligase</keyword>
<dbReference type="AlphaFoldDB" id="A0A380P7N6"/>
<dbReference type="PANTHER" id="PTHR42765">
    <property type="entry name" value="SOLEUCYL-TRNA SYNTHETASE"/>
    <property type="match status" value="1"/>
</dbReference>
<dbReference type="InterPro" id="IPR014729">
    <property type="entry name" value="Rossmann-like_a/b/a_fold"/>
</dbReference>
<evidence type="ECO:0000256" key="2">
    <source>
        <dbReference type="ARBA" id="ARBA00022598"/>
    </source>
</evidence>
<proteinExistence type="inferred from homology"/>
<evidence type="ECO:0000259" key="8">
    <source>
        <dbReference type="Pfam" id="PF00133"/>
    </source>
</evidence>
<name>A0A380P7N6_WEIVI</name>
<evidence type="ECO:0000256" key="7">
    <source>
        <dbReference type="ARBA" id="ARBA00048359"/>
    </source>
</evidence>
<dbReference type="GO" id="GO:0005829">
    <property type="term" value="C:cytosol"/>
    <property type="evidence" value="ECO:0007669"/>
    <property type="project" value="TreeGrafter"/>
</dbReference>
<gene>
    <name evidence="9" type="primary">ileS_3</name>
    <name evidence="9" type="ORF">NCTC13645_02338</name>
</gene>